<keyword evidence="2" id="KW-1133">Transmembrane helix</keyword>
<gene>
    <name evidence="3" type="ORF">H4317_10000</name>
</gene>
<dbReference type="KEGG" id="hsk:H4317_10000"/>
<protein>
    <submittedName>
        <fullName evidence="3">Uncharacterized protein</fullName>
    </submittedName>
</protein>
<evidence type="ECO:0000313" key="3">
    <source>
        <dbReference type="EMBL" id="QNH60537.1"/>
    </source>
</evidence>
<evidence type="ECO:0000313" key="4">
    <source>
        <dbReference type="Proteomes" id="UP000515489"/>
    </source>
</evidence>
<reference evidence="3 4" key="1">
    <citation type="submission" date="2020-08" db="EMBL/GenBank/DDBJ databases">
        <title>Hymenobacter sp. S2-20-2 genome sequencing.</title>
        <authorList>
            <person name="Jin L."/>
        </authorList>
    </citation>
    <scope>NUCLEOTIDE SEQUENCE [LARGE SCALE GENOMIC DNA]</scope>
    <source>
        <strain evidence="3 4">S2-20-2</strain>
    </source>
</reference>
<feature type="compositionally biased region" description="Pro residues" evidence="1">
    <location>
        <begin position="14"/>
        <end position="27"/>
    </location>
</feature>
<dbReference type="Proteomes" id="UP000515489">
    <property type="component" value="Chromosome"/>
</dbReference>
<feature type="transmembrane region" description="Helical" evidence="2">
    <location>
        <begin position="66"/>
        <end position="85"/>
    </location>
</feature>
<keyword evidence="2" id="KW-0812">Transmembrane</keyword>
<dbReference type="InterPro" id="IPR045629">
    <property type="entry name" value="DUF6232"/>
</dbReference>
<dbReference type="EMBL" id="CP060202">
    <property type="protein sequence ID" value="QNH60537.1"/>
    <property type="molecule type" value="Genomic_DNA"/>
</dbReference>
<name>A0A7G7W2E4_9BACT</name>
<evidence type="ECO:0000256" key="1">
    <source>
        <dbReference type="SAM" id="MobiDB-lite"/>
    </source>
</evidence>
<dbReference type="RefSeq" id="WP_185886342.1">
    <property type="nucleotide sequence ID" value="NZ_CP060202.1"/>
</dbReference>
<keyword evidence="2" id="KW-0472">Membrane</keyword>
<sequence>MSDQLLPEEHLPPAETPAPALPPRPPLPTLSSEDGRLVLTEDALQVNGQRFALRELEAVEVQRVRWLLWFLLGGFTLAGFLLGLLQNWVRLMPAALGITVGALLLAWGQRGTNRLRLHRLGRETMHFALPGEPAQWQKLTAETNRRIRRRHDEAAEAAALALLAAEAAARPPEPPTTE</sequence>
<feature type="region of interest" description="Disordered" evidence="1">
    <location>
        <begin position="1"/>
        <end position="27"/>
    </location>
</feature>
<dbReference type="AlphaFoldDB" id="A0A7G7W2E4"/>
<proteinExistence type="predicted"/>
<dbReference type="Pfam" id="PF19744">
    <property type="entry name" value="DUF6232"/>
    <property type="match status" value="1"/>
</dbReference>
<organism evidence="3 4">
    <name type="scientific">Hymenobacter sediminicola</name>
    <dbReference type="NCBI Taxonomy" id="2761579"/>
    <lineage>
        <taxon>Bacteria</taxon>
        <taxon>Pseudomonadati</taxon>
        <taxon>Bacteroidota</taxon>
        <taxon>Cytophagia</taxon>
        <taxon>Cytophagales</taxon>
        <taxon>Hymenobacteraceae</taxon>
        <taxon>Hymenobacter</taxon>
    </lineage>
</organism>
<accession>A0A7G7W2E4</accession>
<evidence type="ECO:0000256" key="2">
    <source>
        <dbReference type="SAM" id="Phobius"/>
    </source>
</evidence>
<feature type="transmembrane region" description="Helical" evidence="2">
    <location>
        <begin position="91"/>
        <end position="108"/>
    </location>
</feature>
<keyword evidence="4" id="KW-1185">Reference proteome</keyword>